<evidence type="ECO:0000313" key="1">
    <source>
        <dbReference type="EMBL" id="MCD9876633.1"/>
    </source>
</evidence>
<dbReference type="RefSeq" id="WP_232650800.1">
    <property type="nucleotide sequence ID" value="NZ_JAJSBI010000012.1"/>
</dbReference>
<dbReference type="AlphaFoldDB" id="A0A9Q3VMJ3"/>
<dbReference type="Proteomes" id="UP001108029">
    <property type="component" value="Unassembled WGS sequence"/>
</dbReference>
<name>A0A9Q3VMJ3_9ACTN</name>
<dbReference type="EMBL" id="JAJSBI010000012">
    <property type="protein sequence ID" value="MCD9876633.1"/>
    <property type="molecule type" value="Genomic_DNA"/>
</dbReference>
<gene>
    <name evidence="1" type="ORF">LJ657_23925</name>
</gene>
<keyword evidence="2" id="KW-1185">Reference proteome</keyword>
<evidence type="ECO:0000313" key="2">
    <source>
        <dbReference type="Proteomes" id="UP001108029"/>
    </source>
</evidence>
<accession>A0A9Q3VMJ3</accession>
<organism evidence="1 2">
    <name type="scientific">Streptomyces guryensis</name>
    <dbReference type="NCBI Taxonomy" id="2886947"/>
    <lineage>
        <taxon>Bacteria</taxon>
        <taxon>Bacillati</taxon>
        <taxon>Actinomycetota</taxon>
        <taxon>Actinomycetes</taxon>
        <taxon>Kitasatosporales</taxon>
        <taxon>Streptomycetaceae</taxon>
        <taxon>Streptomyces</taxon>
    </lineage>
</organism>
<protein>
    <submittedName>
        <fullName evidence="1">Uncharacterized protein</fullName>
    </submittedName>
</protein>
<comment type="caution">
    <text evidence="1">The sequence shown here is derived from an EMBL/GenBank/DDBJ whole genome shotgun (WGS) entry which is preliminary data.</text>
</comment>
<reference evidence="1" key="1">
    <citation type="submission" date="2021-12" db="EMBL/GenBank/DDBJ databases">
        <authorList>
            <person name="Lee J.-H."/>
            <person name="Kim S.-B."/>
        </authorList>
    </citation>
    <scope>NUCLEOTIDE SEQUENCE</scope>
    <source>
        <strain evidence="1">NR30</strain>
    </source>
</reference>
<proteinExistence type="predicted"/>
<sequence length="172" mass="18018">MGSPISAAHTARILRHLSRTHPEALDGLVPHTPASAAATASHLRAPTADGNVPLSAPEQQAEFWGAVRRTVGRIADAAIVAEQIGRGGRDLLKSVVDDMCGTPPYRELPWPRRWPSPGVPPNPVDPGSLAPAVQVVAGLAFQSYAERIADKALSGAFNDAADKLLAASLRSD</sequence>